<sequence>MAELSFVLRNNIQYTNCRDTLKETSKDTENNEYLCQSSMEVYDFDCIVKKLYPQKQPASYDSLIIDEKKKIVYCVEFKNQVPSQINNANIKKKLTNGRDVLNNICTNENVQKKNYKFIYCVIHKPAHNRYGNPLVDRETKFELKAYTDTHFDKIVTNDINFFKNEFRKEFKEEGC</sequence>
<reference evidence="1" key="1">
    <citation type="submission" date="2020-01" db="EMBL/GenBank/DDBJ databases">
        <authorList>
            <person name="Meier V. D."/>
            <person name="Meier V D."/>
        </authorList>
    </citation>
    <scope>NUCLEOTIDE SEQUENCE</scope>
    <source>
        <strain evidence="1">HLG_WM_MAG_06</strain>
    </source>
</reference>
<gene>
    <name evidence="1" type="ORF">HELGO_WM1265</name>
</gene>
<name>A0A6S6TPM1_9BACT</name>
<dbReference type="AlphaFoldDB" id="A0A6S6TPM1"/>
<protein>
    <submittedName>
        <fullName evidence="1">Uncharacterized protein</fullName>
    </submittedName>
</protein>
<evidence type="ECO:0000313" key="1">
    <source>
        <dbReference type="EMBL" id="CAA6816829.1"/>
    </source>
</evidence>
<organism evidence="1">
    <name type="scientific">uncultured Sulfurovum sp</name>
    <dbReference type="NCBI Taxonomy" id="269237"/>
    <lineage>
        <taxon>Bacteria</taxon>
        <taxon>Pseudomonadati</taxon>
        <taxon>Campylobacterota</taxon>
        <taxon>Epsilonproteobacteria</taxon>
        <taxon>Campylobacterales</taxon>
        <taxon>Sulfurovaceae</taxon>
        <taxon>Sulfurovum</taxon>
        <taxon>environmental samples</taxon>
    </lineage>
</organism>
<dbReference type="EMBL" id="CACVAP010000086">
    <property type="protein sequence ID" value="CAA6816829.1"/>
    <property type="molecule type" value="Genomic_DNA"/>
</dbReference>
<accession>A0A6S6TPM1</accession>
<proteinExistence type="predicted"/>